<proteinExistence type="predicted"/>
<evidence type="ECO:0000256" key="1">
    <source>
        <dbReference type="SAM" id="Phobius"/>
    </source>
</evidence>
<accession>A0A0S2MW45</accession>
<keyword evidence="1" id="KW-1133">Transmembrane helix</keyword>
<dbReference type="EMBL" id="KT962245">
    <property type="protein sequence ID" value="ALO80131.1"/>
    <property type="molecule type" value="Genomic_RNA"/>
</dbReference>
<evidence type="ECO:0000313" key="3">
    <source>
        <dbReference type="Proteomes" id="UP000229115"/>
    </source>
</evidence>
<sequence length="43" mass="5103">MRKQLREYLKHVYTYKEAYIILSLAFLALIYTAALINLAIEKI</sequence>
<evidence type="ECO:0000313" key="2">
    <source>
        <dbReference type="EMBL" id="ALO80131.1"/>
    </source>
</evidence>
<protein>
    <submittedName>
        <fullName evidence="2">Uncharacterized protein</fullName>
    </submittedName>
</protein>
<gene>
    <name evidence="2" type="ORF">Phi4113_122</name>
</gene>
<name>A0A0S2MW45_9CAUD</name>
<feature type="transmembrane region" description="Helical" evidence="1">
    <location>
        <begin position="20"/>
        <end position="40"/>
    </location>
</feature>
<keyword evidence="1" id="KW-0812">Transmembrane</keyword>
<reference evidence="2 3" key="1">
    <citation type="submission" date="2015-10" db="EMBL/GenBank/DDBJ databases">
        <title>Large-scale maps of variable infection efficiencies in aquatic Bacteriodetes phage-host model systems.</title>
        <authorList>
            <person name="Holmfeldt K."/>
            <person name="Solonenko N."/>
            <person name="Howard-Varona C."/>
            <person name="Moreno M."/>
            <person name="Malmstrom R.R."/>
            <person name="Blow M.J."/>
            <person name="Sullivan M.B."/>
        </authorList>
    </citation>
    <scope>NUCLEOTIDE SEQUENCE [LARGE SCALE GENOMIC DNA]</scope>
</reference>
<dbReference type="Proteomes" id="UP000229115">
    <property type="component" value="Segment"/>
</dbReference>
<organism evidence="2 3">
    <name type="scientific">Cellulophaga phage phi4:1_13</name>
    <dbReference type="NCBI Taxonomy" id="1747284"/>
    <lineage>
        <taxon>Viruses</taxon>
        <taxon>Duplodnaviria</taxon>
        <taxon>Heunggongvirae</taxon>
        <taxon>Uroviricota</taxon>
        <taxon>Caudoviricetes</taxon>
        <taxon>Lightbulbvirus</taxon>
        <taxon>Lightbulbvirus Cba41</taxon>
    </lineage>
</organism>
<keyword evidence="1" id="KW-0472">Membrane</keyword>